<gene>
    <name evidence="18" type="primary">aroB</name>
    <name evidence="21" type="ORF">DC083_03855</name>
</gene>
<reference evidence="22" key="1">
    <citation type="submission" date="2018-05" db="EMBL/GenBank/DDBJ databases">
        <title>Ignatzschineria dubaiensis sp. nov., isolated from necrotic foot tissues of dromedaries (Camelus dromedarius) and associated maggots in Dubai, United Arab Emirates.</title>
        <authorList>
            <person name="Tsang C.C."/>
            <person name="Tang J.Y.M."/>
            <person name="Fong J.Y.H."/>
            <person name="Kinne J."/>
            <person name="Lee H.H."/>
            <person name="Joseph M."/>
            <person name="Jose S."/>
            <person name="Schuster R.K."/>
            <person name="Tang Y."/>
            <person name="Sivakumar S."/>
            <person name="Chen J.H.K."/>
            <person name="Teng J.L.L."/>
            <person name="Lau S.K.P."/>
            <person name="Wernery U."/>
            <person name="Woo P.C.Y."/>
        </authorList>
    </citation>
    <scope>NUCLEOTIDE SEQUENCE [LARGE SCALE GENOMIC DNA]</scope>
    <source>
        <strain evidence="22">KCTC 22644</strain>
    </source>
</reference>
<evidence type="ECO:0000313" key="21">
    <source>
        <dbReference type="EMBL" id="PWD81579.1"/>
    </source>
</evidence>
<dbReference type="Pfam" id="PF24621">
    <property type="entry name" value="DHQS_C"/>
    <property type="match status" value="1"/>
</dbReference>
<name>A0A2U2AG70_9GAMM</name>
<keyword evidence="12 18" id="KW-0547">Nucleotide-binding</keyword>
<dbReference type="PANTHER" id="PTHR43622">
    <property type="entry name" value="3-DEHYDROQUINATE SYNTHASE"/>
    <property type="match status" value="1"/>
</dbReference>
<evidence type="ECO:0000256" key="11">
    <source>
        <dbReference type="ARBA" id="ARBA00022723"/>
    </source>
</evidence>
<evidence type="ECO:0000259" key="19">
    <source>
        <dbReference type="Pfam" id="PF01761"/>
    </source>
</evidence>
<dbReference type="FunFam" id="3.40.50.1970:FF:000001">
    <property type="entry name" value="3-dehydroquinate synthase"/>
    <property type="match status" value="1"/>
</dbReference>
<keyword evidence="14 18" id="KW-0520">NAD</keyword>
<dbReference type="Gene3D" id="3.40.50.1970">
    <property type="match status" value="1"/>
</dbReference>
<evidence type="ECO:0000256" key="17">
    <source>
        <dbReference type="ARBA" id="ARBA00023285"/>
    </source>
</evidence>
<dbReference type="GO" id="GO:0046872">
    <property type="term" value="F:metal ion binding"/>
    <property type="evidence" value="ECO:0007669"/>
    <property type="project" value="UniProtKB-KW"/>
</dbReference>
<dbReference type="GO" id="GO:0000166">
    <property type="term" value="F:nucleotide binding"/>
    <property type="evidence" value="ECO:0007669"/>
    <property type="project" value="UniProtKB-KW"/>
</dbReference>
<evidence type="ECO:0000256" key="8">
    <source>
        <dbReference type="ARBA" id="ARBA00017684"/>
    </source>
</evidence>
<evidence type="ECO:0000259" key="20">
    <source>
        <dbReference type="Pfam" id="PF24621"/>
    </source>
</evidence>
<feature type="binding site" evidence="18">
    <location>
        <begin position="68"/>
        <end position="73"/>
    </location>
    <ligand>
        <name>NAD(+)</name>
        <dbReference type="ChEBI" id="CHEBI:57540"/>
    </ligand>
</feature>
<dbReference type="InterPro" id="IPR056179">
    <property type="entry name" value="DHQS_C"/>
</dbReference>
<feature type="binding site" evidence="18">
    <location>
        <begin position="102"/>
        <end position="106"/>
    </location>
    <ligand>
        <name>NAD(+)</name>
        <dbReference type="ChEBI" id="CHEBI:57540"/>
    </ligand>
</feature>
<feature type="domain" description="3-dehydroquinate synthase N-terminal" evidence="19">
    <location>
        <begin position="64"/>
        <end position="176"/>
    </location>
</feature>
<dbReference type="Gene3D" id="1.20.1090.10">
    <property type="entry name" value="Dehydroquinate synthase-like - alpha domain"/>
    <property type="match status" value="1"/>
</dbReference>
<comment type="caution">
    <text evidence="21">The sequence shown here is derived from an EMBL/GenBank/DDBJ whole genome shotgun (WGS) entry which is preliminary data.</text>
</comment>
<dbReference type="NCBIfam" id="TIGR01357">
    <property type="entry name" value="aroB"/>
    <property type="match status" value="1"/>
</dbReference>
<dbReference type="EC" id="4.2.3.4" evidence="7 18"/>
<keyword evidence="15 18" id="KW-0057">Aromatic amino acid biosynthesis</keyword>
<evidence type="ECO:0000256" key="9">
    <source>
        <dbReference type="ARBA" id="ARBA00022490"/>
    </source>
</evidence>
<feature type="binding site" evidence="18">
    <location>
        <position position="244"/>
    </location>
    <ligand>
        <name>Zn(2+)</name>
        <dbReference type="ChEBI" id="CHEBI:29105"/>
    </ligand>
</feature>
<comment type="catalytic activity">
    <reaction evidence="1 18">
        <text>7-phospho-2-dehydro-3-deoxy-D-arabino-heptonate = 3-dehydroquinate + phosphate</text>
        <dbReference type="Rhea" id="RHEA:21968"/>
        <dbReference type="ChEBI" id="CHEBI:32364"/>
        <dbReference type="ChEBI" id="CHEBI:43474"/>
        <dbReference type="ChEBI" id="CHEBI:58394"/>
        <dbReference type="EC" id="4.2.3.4"/>
    </reaction>
</comment>
<dbReference type="InterPro" id="IPR030963">
    <property type="entry name" value="DHQ_synth_fam"/>
</dbReference>
<dbReference type="GO" id="GO:0009423">
    <property type="term" value="P:chorismate biosynthetic process"/>
    <property type="evidence" value="ECO:0007669"/>
    <property type="project" value="UniProtKB-UniRule"/>
</dbReference>
<keyword evidence="22" id="KW-1185">Reference proteome</keyword>
<evidence type="ECO:0000256" key="15">
    <source>
        <dbReference type="ARBA" id="ARBA00023141"/>
    </source>
</evidence>
<dbReference type="PIRSF" id="PIRSF001455">
    <property type="entry name" value="DHQ_synth"/>
    <property type="match status" value="1"/>
</dbReference>
<dbReference type="RefSeq" id="WP_109188932.1">
    <property type="nucleotide sequence ID" value="NZ_BMYA01000005.1"/>
</dbReference>
<dbReference type="InterPro" id="IPR050071">
    <property type="entry name" value="Dehydroquinate_synthase"/>
</dbReference>
<dbReference type="GO" id="GO:0003856">
    <property type="term" value="F:3-dehydroquinate synthase activity"/>
    <property type="evidence" value="ECO:0007669"/>
    <property type="project" value="UniProtKB-UniRule"/>
</dbReference>
<dbReference type="GO" id="GO:0005737">
    <property type="term" value="C:cytoplasm"/>
    <property type="evidence" value="ECO:0007669"/>
    <property type="project" value="UniProtKB-SubCell"/>
</dbReference>
<evidence type="ECO:0000256" key="6">
    <source>
        <dbReference type="ARBA" id="ARBA00005412"/>
    </source>
</evidence>
<comment type="cofactor">
    <cofactor evidence="18">
        <name>Co(2+)</name>
        <dbReference type="ChEBI" id="CHEBI:48828"/>
    </cofactor>
    <cofactor evidence="18">
        <name>Zn(2+)</name>
        <dbReference type="ChEBI" id="CHEBI:29105"/>
    </cofactor>
    <text evidence="18">Binds 1 divalent metal cation per subunit. Can use either Co(2+) or Zn(2+).</text>
</comment>
<feature type="domain" description="3-dehydroquinate synthase C-terminal" evidence="20">
    <location>
        <begin position="178"/>
        <end position="322"/>
    </location>
</feature>
<dbReference type="GO" id="GO:0009073">
    <property type="term" value="P:aromatic amino acid family biosynthetic process"/>
    <property type="evidence" value="ECO:0007669"/>
    <property type="project" value="UniProtKB-KW"/>
</dbReference>
<feature type="binding site" evidence="18">
    <location>
        <position position="181"/>
    </location>
    <ligand>
        <name>Zn(2+)</name>
        <dbReference type="ChEBI" id="CHEBI:29105"/>
    </ligand>
</feature>
<evidence type="ECO:0000256" key="18">
    <source>
        <dbReference type="HAMAP-Rule" id="MF_00110"/>
    </source>
</evidence>
<evidence type="ECO:0000256" key="2">
    <source>
        <dbReference type="ARBA" id="ARBA00001911"/>
    </source>
</evidence>
<comment type="function">
    <text evidence="3 18">Catalyzes the conversion of 3-deoxy-D-arabino-heptulosonate 7-phosphate (DAHP) to dehydroquinate (DHQ).</text>
</comment>
<sequence>MKSLTVDLADRSYNIDIDRNLLASIRFAEEFPYEQRLVLTNTTIYALHSDRILSLVDGDRDRVVIIEDGERYKNLQSFAEVHTRLLELEFNRKSLLIAFGGGVIGDLAGFVASTYQRGIDFVQIPTTLLAQVDSSVGGKTAVNHPLGKNMIGTFYQPKRVLIDLSLLKTLPQREYISGLAEVLKYGFIQDADFLEWMRLHYEEILGKESETLAEMIHRSCSYKKGIVDQDERESGIRATLNLGHTFGHAIEKLMKYQGILHGEAVAIGINMAGYLSCRMGLIDKKDQLYITSLLHLFGLPCEAPVAFDTQAFLNAMRLDKKNTTNKIRFVLFESVGKAVITDDIPEAYIIEAIEFGTP</sequence>
<evidence type="ECO:0000256" key="5">
    <source>
        <dbReference type="ARBA" id="ARBA00004661"/>
    </source>
</evidence>
<dbReference type="InterPro" id="IPR030960">
    <property type="entry name" value="DHQS/DOIS_N"/>
</dbReference>
<dbReference type="PANTHER" id="PTHR43622:SF7">
    <property type="entry name" value="3-DEHYDROQUINATE SYNTHASE, CHLOROPLASTIC"/>
    <property type="match status" value="1"/>
</dbReference>
<keyword evidence="17 18" id="KW-0170">Cobalt</keyword>
<evidence type="ECO:0000256" key="7">
    <source>
        <dbReference type="ARBA" id="ARBA00013031"/>
    </source>
</evidence>
<keyword evidence="11 18" id="KW-0479">Metal-binding</keyword>
<comment type="similarity">
    <text evidence="6 18">Belongs to the sugar phosphate cyclases superfamily. Dehydroquinate synthase family.</text>
</comment>
<dbReference type="AlphaFoldDB" id="A0A2U2AG70"/>
<keyword evidence="9 18" id="KW-0963">Cytoplasm</keyword>
<protein>
    <recommendedName>
        <fullName evidence="8 18">3-dehydroquinate synthase</fullName>
        <shortName evidence="18">DHQS</shortName>
        <ecNumber evidence="7 18">4.2.3.4</ecNumber>
    </recommendedName>
</protein>
<comment type="caution">
    <text evidence="18">Lacks conserved residue(s) required for the propagation of feature annotation.</text>
</comment>
<dbReference type="SUPFAM" id="SSF56796">
    <property type="entry name" value="Dehydroquinate synthase-like"/>
    <property type="match status" value="1"/>
</dbReference>
<dbReference type="EMBL" id="QEWQ01000002">
    <property type="protein sequence ID" value="PWD81579.1"/>
    <property type="molecule type" value="Genomic_DNA"/>
</dbReference>
<dbReference type="OrthoDB" id="9806583at2"/>
<feature type="binding site" evidence="18">
    <location>
        <begin position="126"/>
        <end position="127"/>
    </location>
    <ligand>
        <name>NAD(+)</name>
        <dbReference type="ChEBI" id="CHEBI:57540"/>
    </ligand>
</feature>
<proteinExistence type="inferred from homology"/>
<evidence type="ECO:0000313" key="22">
    <source>
        <dbReference type="Proteomes" id="UP000245020"/>
    </source>
</evidence>
<dbReference type="GO" id="GO:0008652">
    <property type="term" value="P:amino acid biosynthetic process"/>
    <property type="evidence" value="ECO:0007669"/>
    <property type="project" value="UniProtKB-KW"/>
</dbReference>
<evidence type="ECO:0000256" key="12">
    <source>
        <dbReference type="ARBA" id="ARBA00022741"/>
    </source>
</evidence>
<dbReference type="InterPro" id="IPR016037">
    <property type="entry name" value="DHQ_synth_AroB"/>
</dbReference>
<feature type="binding site" evidence="18">
    <location>
        <position position="261"/>
    </location>
    <ligand>
        <name>Zn(2+)</name>
        <dbReference type="ChEBI" id="CHEBI:29105"/>
    </ligand>
</feature>
<evidence type="ECO:0000256" key="10">
    <source>
        <dbReference type="ARBA" id="ARBA00022605"/>
    </source>
</evidence>
<feature type="binding site" evidence="18">
    <location>
        <position position="148"/>
    </location>
    <ligand>
        <name>NAD(+)</name>
        <dbReference type="ChEBI" id="CHEBI:57540"/>
    </ligand>
</feature>
<dbReference type="Proteomes" id="UP000245020">
    <property type="component" value="Unassembled WGS sequence"/>
</dbReference>
<evidence type="ECO:0000256" key="3">
    <source>
        <dbReference type="ARBA" id="ARBA00003485"/>
    </source>
</evidence>
<dbReference type="Pfam" id="PF01761">
    <property type="entry name" value="DHQ_synthase"/>
    <property type="match status" value="1"/>
</dbReference>
<accession>A0A2U2AG70</accession>
<organism evidence="21 22">
    <name type="scientific">Ignatzschineria ureiclastica</name>
    <dbReference type="NCBI Taxonomy" id="472582"/>
    <lineage>
        <taxon>Bacteria</taxon>
        <taxon>Pseudomonadati</taxon>
        <taxon>Pseudomonadota</taxon>
        <taxon>Gammaproteobacteria</taxon>
        <taxon>Cardiobacteriales</taxon>
        <taxon>Ignatzschineriaceae</taxon>
        <taxon>Ignatzschineria</taxon>
    </lineage>
</organism>
<dbReference type="HAMAP" id="MF_00110">
    <property type="entry name" value="DHQ_synthase"/>
    <property type="match status" value="1"/>
</dbReference>
<dbReference type="UniPathway" id="UPA00053">
    <property type="reaction ID" value="UER00085"/>
</dbReference>
<evidence type="ECO:0000256" key="16">
    <source>
        <dbReference type="ARBA" id="ARBA00023239"/>
    </source>
</evidence>
<keyword evidence="10 18" id="KW-0028">Amino-acid biosynthesis</keyword>
<comment type="pathway">
    <text evidence="5 18">Metabolic intermediate biosynthesis; chorismate biosynthesis; chorismate from D-erythrose 4-phosphate and phosphoenolpyruvate: step 2/7.</text>
</comment>
<comment type="subcellular location">
    <subcellularLocation>
        <location evidence="4 18">Cytoplasm</location>
    </subcellularLocation>
</comment>
<evidence type="ECO:0000256" key="14">
    <source>
        <dbReference type="ARBA" id="ARBA00023027"/>
    </source>
</evidence>
<evidence type="ECO:0000256" key="13">
    <source>
        <dbReference type="ARBA" id="ARBA00022833"/>
    </source>
</evidence>
<keyword evidence="13 18" id="KW-0862">Zinc</keyword>
<keyword evidence="16 18" id="KW-0456">Lyase</keyword>
<evidence type="ECO:0000256" key="1">
    <source>
        <dbReference type="ARBA" id="ARBA00001393"/>
    </source>
</evidence>
<evidence type="ECO:0000256" key="4">
    <source>
        <dbReference type="ARBA" id="ARBA00004496"/>
    </source>
</evidence>
<feature type="binding site" evidence="18">
    <location>
        <position position="139"/>
    </location>
    <ligand>
        <name>NAD(+)</name>
        <dbReference type="ChEBI" id="CHEBI:57540"/>
    </ligand>
</feature>
<comment type="cofactor">
    <cofactor evidence="2 18">
        <name>NAD(+)</name>
        <dbReference type="ChEBI" id="CHEBI:57540"/>
    </cofactor>
</comment>
<dbReference type="CDD" id="cd08195">
    <property type="entry name" value="DHQS"/>
    <property type="match status" value="1"/>
</dbReference>